<name>A0A4U8V3Y5_STECR</name>
<dbReference type="InterPro" id="IPR015816">
    <property type="entry name" value="Vitellinogen_b-sht_N"/>
</dbReference>
<dbReference type="Pfam" id="PF01347">
    <property type="entry name" value="Vitellogenin_N"/>
    <property type="match status" value="1"/>
</dbReference>
<evidence type="ECO:0000259" key="7">
    <source>
        <dbReference type="PROSITE" id="PS51211"/>
    </source>
</evidence>
<feature type="domain" description="Vitellogenin" evidence="7">
    <location>
        <begin position="19"/>
        <end position="696"/>
    </location>
</feature>
<dbReference type="SMART" id="SM01169">
    <property type="entry name" value="DUF1943"/>
    <property type="match status" value="1"/>
</dbReference>
<evidence type="ECO:0000256" key="3">
    <source>
        <dbReference type="ARBA" id="ARBA00023157"/>
    </source>
</evidence>
<reference evidence="9" key="3">
    <citation type="journal article" date="2019" name="G3 (Bethesda)">
        <title>Hybrid Assembly of the Genome of the Entomopathogenic Nematode Steinernema carpocapsae Identifies the X-Chromosome.</title>
        <authorList>
            <person name="Serra L."/>
            <person name="Macchietto M."/>
            <person name="Macias-Munoz A."/>
            <person name="McGill C.J."/>
            <person name="Rodriguez I.M."/>
            <person name="Rodriguez B."/>
            <person name="Murad R."/>
            <person name="Mortazavi A."/>
        </authorList>
    </citation>
    <scope>NUCLEOTIDE SEQUENCE [LARGE SCALE GENOMIC DNA]</scope>
    <source>
        <strain evidence="9">ALL</strain>
    </source>
</reference>
<organism evidence="9">
    <name type="scientific">Steinernema carpocapsae</name>
    <name type="common">Entomopathogenic nematode</name>
    <dbReference type="NCBI Taxonomy" id="34508"/>
    <lineage>
        <taxon>Eukaryota</taxon>
        <taxon>Metazoa</taxon>
        <taxon>Ecdysozoa</taxon>
        <taxon>Nematoda</taxon>
        <taxon>Chromadorea</taxon>
        <taxon>Rhabditida</taxon>
        <taxon>Tylenchina</taxon>
        <taxon>Panagrolaimomorpha</taxon>
        <taxon>Strongyloidoidea</taxon>
        <taxon>Steinernematidae</taxon>
        <taxon>Steinernema</taxon>
    </lineage>
</organism>
<keyword evidence="3" id="KW-1015">Disulfide bond</keyword>
<dbReference type="SMART" id="SM00216">
    <property type="entry name" value="VWD"/>
    <property type="match status" value="1"/>
</dbReference>
<dbReference type="GO" id="GO:0045735">
    <property type="term" value="F:nutrient reservoir activity"/>
    <property type="evidence" value="ECO:0007669"/>
    <property type="project" value="UniProtKB-KW"/>
</dbReference>
<dbReference type="InterPro" id="IPR015255">
    <property type="entry name" value="Vitellinogen_open_b-sht"/>
</dbReference>
<keyword evidence="2" id="KW-0758">Storage protein</keyword>
<comment type="caution">
    <text evidence="9">The sequence shown here is derived from an EMBL/GenBank/DDBJ whole genome shotgun (WGS) entry which is preliminary data.</text>
</comment>
<dbReference type="PANTHER" id="PTHR23345">
    <property type="entry name" value="VITELLOGENIN-RELATED"/>
    <property type="match status" value="1"/>
</dbReference>
<dbReference type="SUPFAM" id="SSF48431">
    <property type="entry name" value="Lipovitellin-phosvitin complex, superhelical domain"/>
    <property type="match status" value="1"/>
</dbReference>
<dbReference type="PROSITE" id="PS51233">
    <property type="entry name" value="VWFD"/>
    <property type="match status" value="1"/>
</dbReference>
<dbReference type="Gene3D" id="2.30.230.10">
    <property type="entry name" value="Lipovitellin, beta-sheet shell regions, chain A"/>
    <property type="match status" value="1"/>
</dbReference>
<evidence type="ECO:0000256" key="1">
    <source>
        <dbReference type="ARBA" id="ARBA00022729"/>
    </source>
</evidence>
<dbReference type="SUPFAM" id="SSF56968">
    <property type="entry name" value="Lipovitellin-phosvitin complex, beta-sheet shell regions"/>
    <property type="match status" value="2"/>
</dbReference>
<dbReference type="InterPro" id="IPR015819">
    <property type="entry name" value="Lipid_transp_b-sht_shell"/>
</dbReference>
<keyword evidence="4" id="KW-0325">Glycoprotein</keyword>
<gene>
    <name evidence="9" type="ORF">L596_006368</name>
</gene>
<evidence type="ECO:0000256" key="4">
    <source>
        <dbReference type="ARBA" id="ARBA00023180"/>
    </source>
</evidence>
<dbReference type="InterPro" id="IPR001747">
    <property type="entry name" value="Vitellogenin_N"/>
</dbReference>
<proteinExistence type="predicted"/>
<sequence>MKLLLLSGLLAVAFARLDFNHAGQEVDYHLETQVAAGMPGASDAHSVHRVAIDLKFSHMVNSEVILSISNLNLGHYQDDVAHVDKLLSWDHMEVVTIDRQKMDALELPASFIWNSGMATNLKFDERDTVWSMNTKRAVLSMMQMNHAMASPERAQDFTDSIFETSVEGECMTLYSMPQQMNRDVNGQQMWSVTKTVDLGQCKTNTSINYGYAHADRCYPKSEQNRANDDLMEKIHRSTSINYVYSDKRVERIEMLGMYVVPNLVRSAEAELVSTTFTVVNYVKSKKIHYSSSIEGPKNPTWANIQYSDQVEKLIEKFEMQGDKALQGQQSPFVMDKHAKKQKFLKFLKIVATAPDDESKGIKHKATMDFMEMVQLARTMTMDELKTMWEKADRMLEEAPRATKFYIQVLTSAGTYNTVKMFVDKVMEPKIPTPLAAQAIKTLNVQNPSTLIVDQIIRLCEQSHLKKSDFTQQSCWFTAGALINKWSKMDQQMSESQARDYFMTIMKIFHGAKDMEDKMFALKIVGNAGLAVGVDELQKIICDRKEIKLVRMQAVDSLRLLRVVIPQQIQRILLPVFQNPQEIPEVRMAAFFQILHTQPGKQIIGQIVRTISQEKDTQVVSFVVSMMEKFAESKNPCESDLAEDLKHVMSIVHTDENRRTSLHTYSQLPYWSQEEKAGVYIYYGMTHSETSALVNEVAGGIDMILQNDWLRSFVEFGTAQENMEKVVESLMEYVNEQILSIKWDEPVKIRGERFRKTPREMLMDLKKNLKIESRLNKEPAAAVIYLRFQNMDYAVFNFNMKSVDTAISMLEKAMKGGALKAMVKKFLNQYGEFDFNMGAVNYEALTKAPTCMGSPLIVKQYRAGLFHFDGKVEAKFDHAKELKMKLHVAYSPVHLLTSQVWSLYGAVGVWTEHALEINQPTDNTIKWEGDFWTKGKITIAQKQPANHQHLLGIYSHPVTYMVENMPEHEKMGNAKTIHDRRYSHTEHRINRTYMNFTSLPIHVQGHGYDFVHFKKPMDIFFTGRNTFKATLKPHDQSADNLQAVIEYQMGEKTSGFSKKPEFEDFYESRATRNYFTLDDMEDEDEDRISEFEQRIRSHNAEKKNQFWVGAEVSATGNKQERKAKMEFHFVLDDQKHCQAKAQMFRTPVPEWKETEDWEMTVDYNGLYPTLMTSLEGMKKKHREMTSTLTFNWGSDKQHVVVKMQGEQGKHLRDLLKHKMKKSSLSAMEKRDLVKRMNHMNQFKFHATYKLDEDKQEMLNGFWWYLTYSHYFTMVSEVDSVSPNTHELFAKVTFDPQEFRYMNFTVHNWKHNLTMFEYKLPYSLPEVANVFTYFNVAGNKTDECIVGKKDVKTFKKMILRTPSKTSDCYSVYISDCTDEDKESKFAVLGKLISKNSAAKKLRIIVPKMKIDAEVVHGSMKVIINDESMSAPELEKYETKGLIIRENVLEFENQDIYVLFDGEIIKSRVASIYKNRKCGLCSAEKKDNKFILADNDLSEDLNDFHQSFLLKDSFEKCSGDRDEIRSEIRSEEDTQYIDNEDEDDDQIELQKFTAVGMIGKLQCFSKEPATACPKGTKVQTERISMDVVCASDEDEKIQEAVWKAQEKKGPIDLDYIERVHETYYVRNMKVAKSCSRQ</sequence>
<keyword evidence="1 6" id="KW-0732">Signal</keyword>
<feature type="chain" id="PRO_5020587231" description="Vitellogenin domain-containing protein" evidence="6">
    <location>
        <begin position="16"/>
        <end position="1634"/>
    </location>
</feature>
<evidence type="ECO:0000313" key="9">
    <source>
        <dbReference type="EMBL" id="TMS39914.1"/>
    </source>
</evidence>
<evidence type="ECO:0000256" key="2">
    <source>
        <dbReference type="ARBA" id="ARBA00022761"/>
    </source>
</evidence>
<dbReference type="GO" id="GO:0005319">
    <property type="term" value="F:lipid transporter activity"/>
    <property type="evidence" value="ECO:0007669"/>
    <property type="project" value="InterPro"/>
</dbReference>
<dbReference type="OrthoDB" id="5825149at2759"/>
<reference evidence="9" key="1">
    <citation type="submission" date="2013-11" db="EMBL/GenBank/DDBJ databases">
        <authorList>
            <person name="Sternberg P."/>
            <person name="Dillman A."/>
            <person name="Macchietto M."/>
        </authorList>
    </citation>
    <scope>NUCLEOTIDE SEQUENCE</scope>
    <source>
        <strain evidence="9">ALL</strain>
    </source>
</reference>
<dbReference type="STRING" id="34508.A0A4U8V3Y5"/>
<protein>
    <recommendedName>
        <fullName evidence="10">Vitellogenin domain-containing protein</fullName>
    </recommendedName>
</protein>
<dbReference type="InterPro" id="IPR011030">
    <property type="entry name" value="Lipovitellin_superhlx_dom"/>
</dbReference>
<dbReference type="PANTHER" id="PTHR23345:SF15">
    <property type="entry name" value="VITELLOGENIN 1-RELATED"/>
    <property type="match status" value="1"/>
</dbReference>
<comment type="caution">
    <text evidence="5">Lacks conserved residue(s) required for the propagation of feature annotation.</text>
</comment>
<feature type="signal peptide" evidence="6">
    <location>
        <begin position="1"/>
        <end position="15"/>
    </location>
</feature>
<reference evidence="9" key="2">
    <citation type="journal article" date="2015" name="Genome Biol.">
        <title>Comparative genomics of Steinernema reveals deeply conserved gene regulatory networks.</title>
        <authorList>
            <person name="Dillman A.R."/>
            <person name="Macchietto M."/>
            <person name="Porter C.F."/>
            <person name="Rogers A."/>
            <person name="Williams B."/>
            <person name="Antoshechkin I."/>
            <person name="Lee M.M."/>
            <person name="Goodwin Z."/>
            <person name="Lu X."/>
            <person name="Lewis E.E."/>
            <person name="Goodrich-Blair H."/>
            <person name="Stock S.P."/>
            <person name="Adams B.J."/>
            <person name="Sternberg P.W."/>
            <person name="Mortazavi A."/>
        </authorList>
    </citation>
    <scope>NUCLEOTIDE SEQUENCE [LARGE SCALE GENOMIC DNA]</scope>
    <source>
        <strain evidence="9">ALL</strain>
    </source>
</reference>
<evidence type="ECO:0000256" key="5">
    <source>
        <dbReference type="PROSITE-ProRule" id="PRU00557"/>
    </source>
</evidence>
<dbReference type="InterPro" id="IPR050733">
    <property type="entry name" value="Vitellogenin/Apolipophorin"/>
</dbReference>
<dbReference type="EMBL" id="AZBU02000001">
    <property type="protein sequence ID" value="TMS39914.1"/>
    <property type="molecule type" value="Genomic_DNA"/>
</dbReference>
<accession>A0A4U8V3Y5</accession>
<dbReference type="Gene3D" id="1.25.10.20">
    <property type="entry name" value="Vitellinogen, superhelical"/>
    <property type="match status" value="1"/>
</dbReference>
<dbReference type="Pfam" id="PF09172">
    <property type="entry name" value="Vit_open_b-sht"/>
    <property type="match status" value="1"/>
</dbReference>
<dbReference type="PROSITE" id="PS51211">
    <property type="entry name" value="VITELLOGENIN"/>
    <property type="match status" value="1"/>
</dbReference>
<dbReference type="InterPro" id="IPR001846">
    <property type="entry name" value="VWF_type-D"/>
</dbReference>
<feature type="domain" description="VWFD" evidence="8">
    <location>
        <begin position="1340"/>
        <end position="1515"/>
    </location>
</feature>
<dbReference type="Pfam" id="PF00094">
    <property type="entry name" value="VWD"/>
    <property type="match status" value="1"/>
</dbReference>
<evidence type="ECO:0000256" key="6">
    <source>
        <dbReference type="SAM" id="SignalP"/>
    </source>
</evidence>
<evidence type="ECO:0000259" key="8">
    <source>
        <dbReference type="PROSITE" id="PS51233"/>
    </source>
</evidence>
<evidence type="ECO:0008006" key="10">
    <source>
        <dbReference type="Google" id="ProtNLM"/>
    </source>
</evidence>
<dbReference type="SMART" id="SM00638">
    <property type="entry name" value="LPD_N"/>
    <property type="match status" value="1"/>
</dbReference>